<evidence type="ECO:0000313" key="1">
    <source>
        <dbReference type="EMBL" id="ORB03043.1"/>
    </source>
</evidence>
<proteinExistence type="predicted"/>
<dbReference type="AlphaFoldDB" id="A0AA91M7I6"/>
<keyword evidence="2" id="KW-1185">Reference proteome</keyword>
<reference evidence="1 2" key="1">
    <citation type="submission" date="2017-02" db="EMBL/GenBank/DDBJ databases">
        <title>The new phylogeny of genus Mycobacterium.</title>
        <authorList>
            <person name="Tortoli E."/>
            <person name="Trovato A."/>
            <person name="Cirillo D.M."/>
        </authorList>
    </citation>
    <scope>NUCLEOTIDE SEQUENCE [LARGE SCALE GENOMIC DNA]</scope>
    <source>
        <strain evidence="1 2">DSM 45633</strain>
    </source>
</reference>
<dbReference type="EMBL" id="MVHZ01000003">
    <property type="protein sequence ID" value="ORB03043.1"/>
    <property type="molecule type" value="Genomic_DNA"/>
</dbReference>
<name>A0AA91M7I6_9MYCO</name>
<accession>A0AA91M7I6</accession>
<evidence type="ECO:0000313" key="2">
    <source>
        <dbReference type="Proteomes" id="UP000192320"/>
    </source>
</evidence>
<gene>
    <name evidence="1" type="ORF">BST33_03545</name>
</gene>
<organism evidence="1 2">
    <name type="scientific">Mycolicibacter minnesotensis</name>
    <dbReference type="NCBI Taxonomy" id="1118379"/>
    <lineage>
        <taxon>Bacteria</taxon>
        <taxon>Bacillati</taxon>
        <taxon>Actinomycetota</taxon>
        <taxon>Actinomycetes</taxon>
        <taxon>Mycobacteriales</taxon>
        <taxon>Mycobacteriaceae</taxon>
        <taxon>Mycolicibacter</taxon>
    </lineage>
</organism>
<dbReference type="Proteomes" id="UP000192320">
    <property type="component" value="Unassembled WGS sequence"/>
</dbReference>
<sequence length="98" mass="11077">MNLELVKIPHRQGVQPFGSDHTGYSFTWFSGISDPDKYTNYRVMRDGVEVARLVTDETVYLEACGLGALSRDDDSDQFWGSGVGWQRFVNRDGKCRPA</sequence>
<protein>
    <submittedName>
        <fullName evidence="1">Uncharacterized protein</fullName>
    </submittedName>
</protein>
<comment type="caution">
    <text evidence="1">The sequence shown here is derived from an EMBL/GenBank/DDBJ whole genome shotgun (WGS) entry which is preliminary data.</text>
</comment>